<sequence>MADRAESDLAVVRRRRAAGRSGRAKCPGPKFGIGSGGDAASGGTRCPPRPRRPGEQPDGDPAGGHGGSDGGAECGGGRCSLRPGAGKRPRGGRRQSSAFCRGSRPGAGPLRTGAFASESAGRPWIRSLWNGGDPVRSENPILALLLLTLILTATACADNAGSSTAKGRQGGKPPVAFPVETEKIESRRVEYQVTAVGSVEAFETVQVTARVAGVIERVHFSEGETVKADKILAEIEPDRFRLAVESARAVLDKAEAAKVDAEAALARREAVNEKNPGLIIGEEIETFRTRVQTASAELSQARAALEIAELNLRDAFTKAPVVGIIQTRTVQTGEYVQPGKVLATLIRREPLLLRFRVPEQDSAALRPGMSARFTVRGSQRVYSAVLTHVAGSADPASRMVAVTGEVNDPNRKELRPGTFAEVRIPLEVTAETPVIPQTAIRPSEKGFLAFVVEEGIAKERVLTLGMRTAEGRVEVRSGVQPGEVLVIRGAEALREGAQVRIAEKEETPSGGPTSTPEQGGGTPADPNRGGEQR</sequence>
<dbReference type="InterPro" id="IPR058625">
    <property type="entry name" value="MdtA-like_BSH"/>
</dbReference>
<dbReference type="Gene3D" id="2.40.50.100">
    <property type="match status" value="1"/>
</dbReference>
<dbReference type="InterPro" id="IPR006143">
    <property type="entry name" value="RND_pump_MFP"/>
</dbReference>
<feature type="domain" description="CusB-like beta-barrel" evidence="5">
    <location>
        <begin position="354"/>
        <end position="424"/>
    </location>
</feature>
<feature type="compositionally biased region" description="Gly residues" evidence="3">
    <location>
        <begin position="31"/>
        <end position="40"/>
    </location>
</feature>
<dbReference type="Gene3D" id="2.40.30.170">
    <property type="match status" value="1"/>
</dbReference>
<dbReference type="SUPFAM" id="SSF111369">
    <property type="entry name" value="HlyD-like secretion proteins"/>
    <property type="match status" value="1"/>
</dbReference>
<dbReference type="NCBIfam" id="TIGR01730">
    <property type="entry name" value="RND_mfp"/>
    <property type="match status" value="1"/>
</dbReference>
<protein>
    <submittedName>
        <fullName evidence="6">Efflux RND transporter periplasmic adaptor subunit</fullName>
    </submittedName>
</protein>
<evidence type="ECO:0000256" key="3">
    <source>
        <dbReference type="SAM" id="MobiDB-lite"/>
    </source>
</evidence>
<dbReference type="PANTHER" id="PTHR30469">
    <property type="entry name" value="MULTIDRUG RESISTANCE PROTEIN MDTA"/>
    <property type="match status" value="1"/>
</dbReference>
<feature type="compositionally biased region" description="Gly residues" evidence="3">
    <location>
        <begin position="61"/>
        <end position="78"/>
    </location>
</feature>
<dbReference type="PANTHER" id="PTHR30469:SF15">
    <property type="entry name" value="HLYD FAMILY OF SECRETION PROTEINS"/>
    <property type="match status" value="1"/>
</dbReference>
<dbReference type="Pfam" id="PF25917">
    <property type="entry name" value="BSH_RND"/>
    <property type="match status" value="1"/>
</dbReference>
<name>A0A7X6DUQ8_9BACT</name>
<gene>
    <name evidence="6" type="ORF">MNODULE_23420</name>
</gene>
<dbReference type="Pfam" id="PF25954">
    <property type="entry name" value="Beta-barrel_RND_2"/>
    <property type="match status" value="1"/>
</dbReference>
<evidence type="ECO:0000259" key="4">
    <source>
        <dbReference type="Pfam" id="PF25917"/>
    </source>
</evidence>
<evidence type="ECO:0000313" key="7">
    <source>
        <dbReference type="Proteomes" id="UP000534783"/>
    </source>
</evidence>
<keyword evidence="7" id="KW-1185">Reference proteome</keyword>
<organism evidence="6 7">
    <name type="scientific">Candidatus Manganitrophus noduliformans</name>
    <dbReference type="NCBI Taxonomy" id="2606439"/>
    <lineage>
        <taxon>Bacteria</taxon>
        <taxon>Pseudomonadati</taxon>
        <taxon>Nitrospirota</taxon>
        <taxon>Nitrospiria</taxon>
        <taxon>Candidatus Troglogloeales</taxon>
        <taxon>Candidatus Manganitrophaceae</taxon>
        <taxon>Candidatus Manganitrophus</taxon>
    </lineage>
</organism>
<dbReference type="Gene3D" id="1.10.287.470">
    <property type="entry name" value="Helix hairpin bin"/>
    <property type="match status" value="1"/>
</dbReference>
<keyword evidence="2" id="KW-0175">Coiled coil</keyword>
<dbReference type="Proteomes" id="UP000534783">
    <property type="component" value="Unassembled WGS sequence"/>
</dbReference>
<feature type="region of interest" description="Disordered" evidence="3">
    <location>
        <begin position="498"/>
        <end position="533"/>
    </location>
</feature>
<comment type="similarity">
    <text evidence="1">Belongs to the membrane fusion protein (MFP) (TC 8.A.1) family.</text>
</comment>
<dbReference type="AlphaFoldDB" id="A0A7X6DUQ8"/>
<comment type="caution">
    <text evidence="6">The sequence shown here is derived from an EMBL/GenBank/DDBJ whole genome shotgun (WGS) entry which is preliminary data.</text>
</comment>
<proteinExistence type="inferred from homology"/>
<dbReference type="EMBL" id="VTOW01000010">
    <property type="protein sequence ID" value="NKE73709.1"/>
    <property type="molecule type" value="Genomic_DNA"/>
</dbReference>
<reference evidence="6 7" key="1">
    <citation type="journal article" date="2020" name="Nature">
        <title>Bacterial chemolithoautotrophy via manganese oxidation.</title>
        <authorList>
            <person name="Yu H."/>
            <person name="Leadbetter J.R."/>
        </authorList>
    </citation>
    <scope>NUCLEOTIDE SEQUENCE [LARGE SCALE GENOMIC DNA]</scope>
    <source>
        <strain evidence="6 7">Mn-1</strain>
    </source>
</reference>
<feature type="coiled-coil region" evidence="2">
    <location>
        <begin position="244"/>
        <end position="311"/>
    </location>
</feature>
<evidence type="ECO:0000259" key="5">
    <source>
        <dbReference type="Pfam" id="PF25954"/>
    </source>
</evidence>
<dbReference type="Gene3D" id="2.40.420.20">
    <property type="match status" value="1"/>
</dbReference>
<feature type="domain" description="Multidrug resistance protein MdtA-like barrel-sandwich hybrid" evidence="4">
    <location>
        <begin position="203"/>
        <end position="343"/>
    </location>
</feature>
<dbReference type="GO" id="GO:1990281">
    <property type="term" value="C:efflux pump complex"/>
    <property type="evidence" value="ECO:0007669"/>
    <property type="project" value="TreeGrafter"/>
</dbReference>
<evidence type="ECO:0000256" key="2">
    <source>
        <dbReference type="SAM" id="Coils"/>
    </source>
</evidence>
<accession>A0A7X6DUQ8</accession>
<dbReference type="InterPro" id="IPR058792">
    <property type="entry name" value="Beta-barrel_RND_2"/>
</dbReference>
<dbReference type="GO" id="GO:0015562">
    <property type="term" value="F:efflux transmembrane transporter activity"/>
    <property type="evidence" value="ECO:0007669"/>
    <property type="project" value="TreeGrafter"/>
</dbReference>
<feature type="region of interest" description="Disordered" evidence="3">
    <location>
        <begin position="1"/>
        <end position="115"/>
    </location>
</feature>
<evidence type="ECO:0000313" key="6">
    <source>
        <dbReference type="EMBL" id="NKE73709.1"/>
    </source>
</evidence>
<evidence type="ECO:0000256" key="1">
    <source>
        <dbReference type="ARBA" id="ARBA00009477"/>
    </source>
</evidence>